<dbReference type="RefSeq" id="WP_129025391.1">
    <property type="nucleotide sequence ID" value="NZ_SDHY01000001.1"/>
</dbReference>
<proteinExistence type="predicted"/>
<dbReference type="EMBL" id="SDHY01000001">
    <property type="protein sequence ID" value="RXK52283.1"/>
    <property type="molecule type" value="Genomic_DNA"/>
</dbReference>
<sequence>MIQKLFKLFSLALLFSLAACSKNVKPSTYYSPNFKDGGVDRHDGLGFEIPVKYAIEVFYFNENPKQSYEVIDLVSISGEVPLEDKQTVNGKMLNRGNHQLKKQELLSQMVEKATEMGASALMDVKYQVYSTQYATGYTFSGKAIRYVLK</sequence>
<evidence type="ECO:0000313" key="3">
    <source>
        <dbReference type="Proteomes" id="UP000289455"/>
    </source>
</evidence>
<accession>A0A4Q1C287</accession>
<keyword evidence="1" id="KW-0732">Signal</keyword>
<feature type="chain" id="PRO_5020572083" description="Heavy metal-binding domain-containing protein" evidence="1">
    <location>
        <begin position="22"/>
        <end position="149"/>
    </location>
</feature>
<evidence type="ECO:0008006" key="4">
    <source>
        <dbReference type="Google" id="ProtNLM"/>
    </source>
</evidence>
<evidence type="ECO:0000256" key="1">
    <source>
        <dbReference type="SAM" id="SignalP"/>
    </source>
</evidence>
<protein>
    <recommendedName>
        <fullName evidence="4">Heavy metal-binding domain-containing protein</fullName>
    </recommendedName>
</protein>
<reference evidence="2 3" key="1">
    <citation type="submission" date="2019-01" db="EMBL/GenBank/DDBJ databases">
        <title>Cytophagaceae bacterium strain CAR-16.</title>
        <authorList>
            <person name="Chen W.-M."/>
        </authorList>
    </citation>
    <scope>NUCLEOTIDE SEQUENCE [LARGE SCALE GENOMIC DNA]</scope>
    <source>
        <strain evidence="2 3">CAR-16</strain>
    </source>
</reference>
<comment type="caution">
    <text evidence="2">The sequence shown here is derived from an EMBL/GenBank/DDBJ whole genome shotgun (WGS) entry which is preliminary data.</text>
</comment>
<dbReference type="OrthoDB" id="958308at2"/>
<gene>
    <name evidence="2" type="ORF">ESB04_01145</name>
</gene>
<evidence type="ECO:0000313" key="2">
    <source>
        <dbReference type="EMBL" id="RXK52283.1"/>
    </source>
</evidence>
<keyword evidence="3" id="KW-1185">Reference proteome</keyword>
<dbReference type="AlphaFoldDB" id="A0A4Q1C287"/>
<organism evidence="2 3">
    <name type="scientific">Aquirufa rosea</name>
    <dbReference type="NCBI Taxonomy" id="2509241"/>
    <lineage>
        <taxon>Bacteria</taxon>
        <taxon>Pseudomonadati</taxon>
        <taxon>Bacteroidota</taxon>
        <taxon>Cytophagia</taxon>
        <taxon>Cytophagales</taxon>
        <taxon>Flectobacillaceae</taxon>
        <taxon>Aquirufa</taxon>
    </lineage>
</organism>
<dbReference type="Proteomes" id="UP000289455">
    <property type="component" value="Unassembled WGS sequence"/>
</dbReference>
<dbReference type="PROSITE" id="PS51257">
    <property type="entry name" value="PROKAR_LIPOPROTEIN"/>
    <property type="match status" value="1"/>
</dbReference>
<name>A0A4Q1C287_9BACT</name>
<feature type="signal peptide" evidence="1">
    <location>
        <begin position="1"/>
        <end position="21"/>
    </location>
</feature>